<dbReference type="EC" id="1.1.1.286" evidence="12"/>
<evidence type="ECO:0000256" key="6">
    <source>
        <dbReference type="ARBA" id="ARBA00023027"/>
    </source>
</evidence>
<proteinExistence type="inferred from homology"/>
<dbReference type="EMBL" id="PGTN01000022">
    <property type="protein sequence ID" value="PJF48171.1"/>
    <property type="molecule type" value="Genomic_DNA"/>
</dbReference>
<evidence type="ECO:0000313" key="16">
    <source>
        <dbReference type="EMBL" id="PJF48171.1"/>
    </source>
</evidence>
<dbReference type="GO" id="GO:0047046">
    <property type="term" value="F:homoisocitrate dehydrogenase activity"/>
    <property type="evidence" value="ECO:0007669"/>
    <property type="project" value="RHEA"/>
</dbReference>
<comment type="similarity">
    <text evidence="2">Belongs to the isocitrate and isopropylmalate dehydrogenases family.</text>
</comment>
<dbReference type="PANTHER" id="PTHR11835">
    <property type="entry name" value="DECARBOXYLATING DEHYDROGENASES-ISOCITRATE, ISOPROPYLMALATE, TARTRATE"/>
    <property type="match status" value="1"/>
</dbReference>
<evidence type="ECO:0000256" key="4">
    <source>
        <dbReference type="ARBA" id="ARBA00022842"/>
    </source>
</evidence>
<reference evidence="16 17" key="1">
    <citation type="submission" date="2017-11" db="EMBL/GenBank/DDBJ databases">
        <title>Evolution of Phototrophy in the Chloroflexi Phylum Driven by Horizontal Gene Transfer.</title>
        <authorList>
            <person name="Ward L.M."/>
            <person name="Hemp J."/>
            <person name="Shih P.M."/>
            <person name="Mcglynn S.E."/>
            <person name="Fischer W."/>
        </authorList>
    </citation>
    <scope>NUCLEOTIDE SEQUENCE [LARGE SCALE GENOMIC DNA]</scope>
    <source>
        <strain evidence="16">JP3_7</strain>
    </source>
</reference>
<comment type="subunit">
    <text evidence="11">Homotetramer. Dimer of dimers. The homotetramer can transiently dissociate into homodimers.</text>
</comment>
<evidence type="ECO:0000256" key="11">
    <source>
        <dbReference type="ARBA" id="ARBA00063123"/>
    </source>
</evidence>
<keyword evidence="5 16" id="KW-0560">Oxidoreductase</keyword>
<accession>A0A2M8QEE1</accession>
<comment type="caution">
    <text evidence="16">The sequence shown here is derived from an EMBL/GenBank/DDBJ whole genome shotgun (WGS) entry which is preliminary data.</text>
</comment>
<evidence type="ECO:0000256" key="5">
    <source>
        <dbReference type="ARBA" id="ARBA00023002"/>
    </source>
</evidence>
<organism evidence="16 17">
    <name type="scientific">Candidatus Thermofonsia Clade 3 bacterium</name>
    <dbReference type="NCBI Taxonomy" id="2364212"/>
    <lineage>
        <taxon>Bacteria</taxon>
        <taxon>Bacillati</taxon>
        <taxon>Chloroflexota</taxon>
        <taxon>Candidatus Thermofontia</taxon>
        <taxon>Candidatus Thermofonsia Clade 3</taxon>
    </lineage>
</organism>
<evidence type="ECO:0000259" key="15">
    <source>
        <dbReference type="SMART" id="SM01329"/>
    </source>
</evidence>
<comment type="cofactor">
    <cofactor evidence="1">
        <name>Mg(2+)</name>
        <dbReference type="ChEBI" id="CHEBI:18420"/>
    </cofactor>
</comment>
<sequence>MTYRLCIIPGDGVGREVIPCAVAALQRALPGLTTVEAEAGWDCFRRTGSALPDETIAQIAACGAALFGAVSSPSHKVEGYRSPIIQMRQRFDLYANLRPTRILWSQASQTVGRLQAVDLILVRENTQGLYSGRERLQGEEAIAERVITRAASARIARVAFELARQRERKRVTIVHKANILPVTDGLFRDTVRAVGASYPEVAIDEMLVDTAAMMLASQPARFDVIVTTNLFGDILSDVASVWGGGMGVAPSLNLGEGVAIAEPVHGSAPDIAGKGIANPCGAILSAALLARHYWKQADAAERIERAVYGAIESGSRTPDLGGQATTQAVAAEILRRI</sequence>
<evidence type="ECO:0000256" key="1">
    <source>
        <dbReference type="ARBA" id="ARBA00001946"/>
    </source>
</evidence>
<keyword evidence="4" id="KW-0460">Magnesium</keyword>
<evidence type="ECO:0000256" key="13">
    <source>
        <dbReference type="ARBA" id="ARBA00071278"/>
    </source>
</evidence>
<dbReference type="GO" id="GO:0004449">
    <property type="term" value="F:isocitrate dehydrogenase (NAD+) activity"/>
    <property type="evidence" value="ECO:0007669"/>
    <property type="project" value="TreeGrafter"/>
</dbReference>
<dbReference type="GO" id="GO:0046394">
    <property type="term" value="P:carboxylic acid biosynthetic process"/>
    <property type="evidence" value="ECO:0007669"/>
    <property type="project" value="UniProtKB-ARBA"/>
</dbReference>
<dbReference type="Gene3D" id="3.40.718.10">
    <property type="entry name" value="Isopropylmalate Dehydrogenase"/>
    <property type="match status" value="1"/>
</dbReference>
<dbReference type="GO" id="GO:0006102">
    <property type="term" value="P:isocitrate metabolic process"/>
    <property type="evidence" value="ECO:0007669"/>
    <property type="project" value="TreeGrafter"/>
</dbReference>
<dbReference type="GO" id="GO:0006099">
    <property type="term" value="P:tricarboxylic acid cycle"/>
    <property type="evidence" value="ECO:0007669"/>
    <property type="project" value="TreeGrafter"/>
</dbReference>
<dbReference type="AlphaFoldDB" id="A0A2M8QEE1"/>
<evidence type="ECO:0000256" key="7">
    <source>
        <dbReference type="ARBA" id="ARBA00050979"/>
    </source>
</evidence>
<dbReference type="FunFam" id="3.40.718.10:FF:000019">
    <property type="entry name" value="Homoisocitrate dehydrogenase"/>
    <property type="match status" value="1"/>
</dbReference>
<dbReference type="GO" id="GO:0000287">
    <property type="term" value="F:magnesium ion binding"/>
    <property type="evidence" value="ECO:0007669"/>
    <property type="project" value="InterPro"/>
</dbReference>
<dbReference type="SMART" id="SM01329">
    <property type="entry name" value="Iso_dh"/>
    <property type="match status" value="1"/>
</dbReference>
<evidence type="ECO:0000256" key="9">
    <source>
        <dbReference type="ARBA" id="ARBA00054060"/>
    </source>
</evidence>
<evidence type="ECO:0000313" key="17">
    <source>
        <dbReference type="Proteomes" id="UP000230790"/>
    </source>
</evidence>
<protein>
    <recommendedName>
        <fullName evidence="13">Isocitrate/homoisocitrate dehydrogenase</fullName>
        <ecNumber evidence="12">1.1.1.286</ecNumber>
    </recommendedName>
    <alternativeName>
        <fullName evidence="14">Homoisocitrate dehydrogenase</fullName>
    </alternativeName>
</protein>
<evidence type="ECO:0000256" key="3">
    <source>
        <dbReference type="ARBA" id="ARBA00022723"/>
    </source>
</evidence>
<comment type="pathway">
    <text evidence="10">Amino-acid biosynthesis; L-lysine biosynthesis via AAA pathway; L-alpha-aminoadipate from 2-oxoglutarate: step 4/5.</text>
</comment>
<dbReference type="GO" id="GO:0033708">
    <property type="term" value="F:isocitrate-homoisocitrate dehydrogenase activity"/>
    <property type="evidence" value="ECO:0007669"/>
    <property type="project" value="UniProtKB-EC"/>
</dbReference>
<comment type="catalytic activity">
    <reaction evidence="8">
        <text>(2R,3S)-homoisocitrate + NAD(+) = 2-oxoadipate + CO2 + NADH</text>
        <dbReference type="Rhea" id="RHEA:11900"/>
        <dbReference type="ChEBI" id="CHEBI:15404"/>
        <dbReference type="ChEBI" id="CHEBI:16526"/>
        <dbReference type="ChEBI" id="CHEBI:57499"/>
        <dbReference type="ChEBI" id="CHEBI:57540"/>
        <dbReference type="ChEBI" id="CHEBI:57945"/>
        <dbReference type="EC" id="1.1.1.286"/>
    </reaction>
    <physiologicalReaction direction="left-to-right" evidence="8">
        <dbReference type="Rhea" id="RHEA:11901"/>
    </physiologicalReaction>
</comment>
<keyword evidence="6" id="KW-0520">NAD</keyword>
<dbReference type="Pfam" id="PF00180">
    <property type="entry name" value="Iso_dh"/>
    <property type="match status" value="1"/>
</dbReference>
<dbReference type="PANTHER" id="PTHR11835:SF34">
    <property type="entry name" value="ISOCITRATE DEHYDROGENASE [NAD] SUBUNIT ALPHA, MITOCHONDRIAL"/>
    <property type="match status" value="1"/>
</dbReference>
<comment type="catalytic activity">
    <reaction evidence="7">
        <text>D-threo-isocitrate + NAD(+) = 2-oxoglutarate + CO2 + NADH</text>
        <dbReference type="Rhea" id="RHEA:23632"/>
        <dbReference type="ChEBI" id="CHEBI:15562"/>
        <dbReference type="ChEBI" id="CHEBI:16526"/>
        <dbReference type="ChEBI" id="CHEBI:16810"/>
        <dbReference type="ChEBI" id="CHEBI:57540"/>
        <dbReference type="ChEBI" id="CHEBI:57945"/>
        <dbReference type="EC" id="1.1.1.286"/>
    </reaction>
    <physiologicalReaction direction="left-to-right" evidence="7">
        <dbReference type="Rhea" id="RHEA:23633"/>
    </physiologicalReaction>
</comment>
<name>A0A2M8QEE1_9CHLR</name>
<keyword evidence="3" id="KW-0479">Metal-binding</keyword>
<gene>
    <name evidence="16" type="ORF">CUN48_04940</name>
</gene>
<dbReference type="SUPFAM" id="SSF53659">
    <property type="entry name" value="Isocitrate/Isopropylmalate dehydrogenase-like"/>
    <property type="match status" value="1"/>
</dbReference>
<evidence type="ECO:0000256" key="2">
    <source>
        <dbReference type="ARBA" id="ARBA00007769"/>
    </source>
</evidence>
<evidence type="ECO:0000256" key="8">
    <source>
        <dbReference type="ARBA" id="ARBA00051094"/>
    </source>
</evidence>
<feature type="domain" description="Isopropylmalate dehydrogenase-like" evidence="15">
    <location>
        <begin position="4"/>
        <end position="333"/>
    </location>
</feature>
<evidence type="ECO:0000256" key="12">
    <source>
        <dbReference type="ARBA" id="ARBA00066849"/>
    </source>
</evidence>
<dbReference type="Proteomes" id="UP000230790">
    <property type="component" value="Unassembled WGS sequence"/>
</dbReference>
<dbReference type="GO" id="GO:0051287">
    <property type="term" value="F:NAD binding"/>
    <property type="evidence" value="ECO:0007669"/>
    <property type="project" value="InterPro"/>
</dbReference>
<dbReference type="InterPro" id="IPR024084">
    <property type="entry name" value="IsoPropMal-DH-like_dom"/>
</dbReference>
<dbReference type="InterPro" id="IPR019818">
    <property type="entry name" value="IsoCit/isopropylmalate_DH_CS"/>
</dbReference>
<comment type="function">
    <text evidence="9">Catalyzes the NAD(+)-dependent oxidative decarboxylation of homoisocitrate to 2-oxoadipate (alpha-ketoadipate), a reaction involved in lysine biosynthesis through the alpha-aminoadipate pathway. In addition, has high activity with isocitrate, but is inactive with 3-isopropylmalate.</text>
</comment>
<evidence type="ECO:0000256" key="14">
    <source>
        <dbReference type="ARBA" id="ARBA00076472"/>
    </source>
</evidence>
<evidence type="ECO:0000256" key="10">
    <source>
        <dbReference type="ARBA" id="ARBA00060720"/>
    </source>
</evidence>
<dbReference type="PROSITE" id="PS00470">
    <property type="entry name" value="IDH_IMDH"/>
    <property type="match status" value="1"/>
</dbReference>